<evidence type="ECO:0000313" key="3">
    <source>
        <dbReference type="Proteomes" id="UP001159405"/>
    </source>
</evidence>
<reference evidence="2 3" key="1">
    <citation type="submission" date="2022-05" db="EMBL/GenBank/DDBJ databases">
        <authorList>
            <consortium name="Genoscope - CEA"/>
            <person name="William W."/>
        </authorList>
    </citation>
    <scope>NUCLEOTIDE SEQUENCE [LARGE SCALE GENOMIC DNA]</scope>
</reference>
<name>A0ABN8P4Z2_9CNID</name>
<keyword evidence="3" id="KW-1185">Reference proteome</keyword>
<dbReference type="SUPFAM" id="SSF48371">
    <property type="entry name" value="ARM repeat"/>
    <property type="match status" value="1"/>
</dbReference>
<comment type="caution">
    <text evidence="2">The sequence shown here is derived from an EMBL/GenBank/DDBJ whole genome shotgun (WGS) entry which is preliminary data.</text>
</comment>
<dbReference type="InterPro" id="IPR016024">
    <property type="entry name" value="ARM-type_fold"/>
</dbReference>
<dbReference type="InterPro" id="IPR011989">
    <property type="entry name" value="ARM-like"/>
</dbReference>
<gene>
    <name evidence="2" type="ORF">PLOB_00037098</name>
</gene>
<accession>A0ABN8P4Z2</accession>
<evidence type="ECO:0000313" key="2">
    <source>
        <dbReference type="EMBL" id="CAH3133858.1"/>
    </source>
</evidence>
<dbReference type="Gene3D" id="1.25.10.10">
    <property type="entry name" value="Leucine-rich Repeat Variant"/>
    <property type="match status" value="1"/>
</dbReference>
<sequence>MTDNEDPSTKFCFRLATLQNASCAEEEILALQKLRETLSSNGDERSLDEDDFEKEWLRKGLNDTANPFPTKSPESCVLGQDDLDAFTFYLFERRFGWSECTAYLDDAGYSVAEEHLIRRSSSGSVRIQDESRFKGKLNELLDEFLKWYLAQAKLTVSLLKSFKYVVTKAHSMPVVRNQTFVHIMDWIKLASSDNGVSSEVFPLVKDVILAGITDIWSAIRNTCVAKLSKFLEVFMLSQVEEFYRSLVKMCLERETSWQAKEGAVMGMTAIVCQFLWSGITSDEDKNKTEGRQYLLKFGFTALSALPDFIMSSVHSVIFSLLVHPQLSIREHATKALSAILSRCEFEVALFSFQEVINRLCRGTQGDGHSQEVTQGIVELPHHAVLRQNFKFLKAHEAEGLLAICIFLIKHIPPGYLLPKWPLYFSTFNLYLMHPASTVRQVTSVAFKYLVAKDSNNPVFLKLVLHGLAADWRVDKSLLVANLISSPEITNHLGPSTSDTPQNSEDDVISHVHQREIPFQRTPSPKPSLDLCYVSADSISTCSAGTEPHNAFSVGHSTSWTSQTQSHKSTRTCIRQVAKLLAEDISTSADHLMSKSWEWREGRLLAYELILKFLITNHIHYVFPAFVLPVSKNKASSASVDESLISSLSSKIVGSETTGKVFSRDRSKSDFTAESSHKLCLKSNSVGVINSSSDTLYTTTTIKEGETGVTERRHAAQETLKHSSESRITSKKKAMRAASCAGVDVDTQTRQLIRQYSVTTPQISPKRPFRLPRTSTFVLGNSLLNQTKALDSEQSSSEDLTDTVLFQCLKSPFGWSDSQFGDGVSNKVPLSLSMLEEEVPQWTNALQLGTLSAVLTQVLLQTIECLADTRWELRRMGQQVLPLVTEVVRWFDMKPLEILWDNYLSREHTLLCYGSCIALRYSILHAGRLIHFLEQPPPSWKDPESCGRAALTVVAEIQRGLKRWLSQVLGILKDPCFDKLSVVAMETIMISHICFPLEPDEYQQKLKEEETVLNKILFLYMHSYPDTPLGAVLQKCSSLEFQSPFIPPSEGFLSFSARPSTSQQHAQQASKLLISEVHSVLARFLKECDADQLIMIFPVLVHYIGQFFEDSAVCRALLDGLYIILYRVEEMHMHGDDGEEPLHSLVQSYFDFALLSLTEVISTKELEIQLVREVLEVFIRVCIFVDQPTFLGFVFRAISSRLDYEPDLVRLMSEEEGSNRLNDTPDLLILSNDIPASPAEELVITGEDEDDPDTGRLMQESVALDTSHESSRGTTRLPSPELGADGDEFSDWDSWEGDNENETALMTLFSAFLRQINQVYKSRSSEGHSVFQEELLKCGDTEQKAIANIMAFQG</sequence>
<dbReference type="PANTHER" id="PTHR36910:SF8">
    <property type="match status" value="1"/>
</dbReference>
<dbReference type="PANTHER" id="PTHR36910">
    <property type="match status" value="1"/>
</dbReference>
<proteinExistence type="predicted"/>
<organism evidence="2 3">
    <name type="scientific">Porites lobata</name>
    <dbReference type="NCBI Taxonomy" id="104759"/>
    <lineage>
        <taxon>Eukaryota</taxon>
        <taxon>Metazoa</taxon>
        <taxon>Cnidaria</taxon>
        <taxon>Anthozoa</taxon>
        <taxon>Hexacorallia</taxon>
        <taxon>Scleractinia</taxon>
        <taxon>Fungiina</taxon>
        <taxon>Poritidae</taxon>
        <taxon>Porites</taxon>
    </lineage>
</organism>
<dbReference type="EMBL" id="CALNXK010000053">
    <property type="protein sequence ID" value="CAH3133858.1"/>
    <property type="molecule type" value="Genomic_DNA"/>
</dbReference>
<protein>
    <submittedName>
        <fullName evidence="2">Uncharacterized protein</fullName>
    </submittedName>
</protein>
<dbReference type="Proteomes" id="UP001159405">
    <property type="component" value="Unassembled WGS sequence"/>
</dbReference>
<evidence type="ECO:0000256" key="1">
    <source>
        <dbReference type="SAM" id="MobiDB-lite"/>
    </source>
</evidence>
<feature type="region of interest" description="Disordered" evidence="1">
    <location>
        <begin position="1261"/>
        <end position="1285"/>
    </location>
</feature>